<proteinExistence type="predicted"/>
<evidence type="ECO:0000313" key="3">
    <source>
        <dbReference type="Proteomes" id="UP000285908"/>
    </source>
</evidence>
<accession>A0A438AI50</accession>
<keyword evidence="3" id="KW-1185">Reference proteome</keyword>
<dbReference type="AlphaFoldDB" id="A0A438AI50"/>
<keyword evidence="1" id="KW-0472">Membrane</keyword>
<sequence length="89" mass="9709">MKDGLSNHAKAMRVQLYTKTRPFMGRLGAVERALDELLQHQGRINVPIREADRRVGTLIVWGALILVGPGLISSLFFATVLLIAQAGGL</sequence>
<comment type="caution">
    <text evidence="2">The sequence shown here is derived from an EMBL/GenBank/DDBJ whole genome shotgun (WGS) entry which is preliminary data.</text>
</comment>
<protein>
    <submittedName>
        <fullName evidence="2">Uncharacterized protein</fullName>
    </submittedName>
</protein>
<gene>
    <name evidence="2" type="ORF">EKE94_05505</name>
</gene>
<dbReference type="Proteomes" id="UP000285908">
    <property type="component" value="Unassembled WGS sequence"/>
</dbReference>
<dbReference type="EMBL" id="RQXX01000002">
    <property type="protein sequence ID" value="RVV98380.1"/>
    <property type="molecule type" value="Genomic_DNA"/>
</dbReference>
<reference evidence="2 3" key="1">
    <citation type="submission" date="2018-11" db="EMBL/GenBank/DDBJ databases">
        <title>Mesobaculum littorinae gen. nov., sp. nov., isolated from Littorina scabra that represents a novel genus of the order Rhodobacteraceae.</title>
        <authorList>
            <person name="Li F."/>
        </authorList>
    </citation>
    <scope>NUCLEOTIDE SEQUENCE [LARGE SCALE GENOMIC DNA]</scope>
    <source>
        <strain evidence="2 3">M0103</strain>
    </source>
</reference>
<organism evidence="2 3">
    <name type="scientific">Mesobaculum littorinae</name>
    <dbReference type="NCBI Taxonomy" id="2486419"/>
    <lineage>
        <taxon>Bacteria</taxon>
        <taxon>Pseudomonadati</taxon>
        <taxon>Pseudomonadota</taxon>
        <taxon>Alphaproteobacteria</taxon>
        <taxon>Rhodobacterales</taxon>
        <taxon>Roseobacteraceae</taxon>
        <taxon>Mesobaculum</taxon>
    </lineage>
</organism>
<evidence type="ECO:0000256" key="1">
    <source>
        <dbReference type="SAM" id="Phobius"/>
    </source>
</evidence>
<evidence type="ECO:0000313" key="2">
    <source>
        <dbReference type="EMBL" id="RVV98380.1"/>
    </source>
</evidence>
<keyword evidence="1" id="KW-0812">Transmembrane</keyword>
<dbReference type="RefSeq" id="WP_127905613.1">
    <property type="nucleotide sequence ID" value="NZ_RQXX01000002.1"/>
</dbReference>
<feature type="transmembrane region" description="Helical" evidence="1">
    <location>
        <begin position="58"/>
        <end position="84"/>
    </location>
</feature>
<keyword evidence="1" id="KW-1133">Transmembrane helix</keyword>
<name>A0A438AI50_9RHOB</name>